<dbReference type="SUPFAM" id="SSF52540">
    <property type="entry name" value="P-loop containing nucleoside triphosphate hydrolases"/>
    <property type="match status" value="1"/>
</dbReference>
<gene>
    <name evidence="2" type="ORF">B2A_07747</name>
</gene>
<feature type="domain" description="AAA+ ATPase" evidence="1">
    <location>
        <begin position="9"/>
        <end position="289"/>
    </location>
</feature>
<feature type="non-terminal residue" evidence="2">
    <location>
        <position position="415"/>
    </location>
</feature>
<dbReference type="AlphaFoldDB" id="T0ZWZ6"/>
<dbReference type="SMART" id="SM00382">
    <property type="entry name" value="AAA"/>
    <property type="match status" value="1"/>
</dbReference>
<reference evidence="2" key="2">
    <citation type="journal article" date="2014" name="ISME J.">
        <title>Microbial stratification in low pH oxic and suboxic macroscopic growths along an acid mine drainage.</title>
        <authorList>
            <person name="Mendez-Garcia C."/>
            <person name="Mesa V."/>
            <person name="Sprenger R.R."/>
            <person name="Richter M."/>
            <person name="Diez M.S."/>
            <person name="Solano J."/>
            <person name="Bargiela R."/>
            <person name="Golyshina O.V."/>
            <person name="Manteca A."/>
            <person name="Ramos J.L."/>
            <person name="Gallego J.R."/>
            <person name="Llorente I."/>
            <person name="Martins Dos Santos V.A."/>
            <person name="Jensen O.N."/>
            <person name="Pelaez A.I."/>
            <person name="Sanchez J."/>
            <person name="Ferrer M."/>
        </authorList>
    </citation>
    <scope>NUCLEOTIDE SEQUENCE</scope>
</reference>
<reference evidence="2" key="1">
    <citation type="submission" date="2013-08" db="EMBL/GenBank/DDBJ databases">
        <authorList>
            <person name="Mendez C."/>
            <person name="Richter M."/>
            <person name="Ferrer M."/>
            <person name="Sanchez J."/>
        </authorList>
    </citation>
    <scope>NUCLEOTIDE SEQUENCE</scope>
</reference>
<protein>
    <submittedName>
        <fullName evidence="2">AAA ATPase</fullName>
    </submittedName>
</protein>
<dbReference type="InterPro" id="IPR027417">
    <property type="entry name" value="P-loop_NTPase"/>
</dbReference>
<dbReference type="PANTHER" id="PTHR42957">
    <property type="entry name" value="HELICASE MJ1565-RELATED"/>
    <property type="match status" value="1"/>
</dbReference>
<dbReference type="PANTHER" id="PTHR42957:SF1">
    <property type="entry name" value="HELICASE MJ1565-RELATED"/>
    <property type="match status" value="1"/>
</dbReference>
<sequence>MYIDLGAEPNPHVLVVGSSGYGKSTLLKRMVGELGRKHIPAIIFDGHSEHEGMVRGMGGKVYDASKYGINIFSLDGLTINERADSVAKLFSEVYGLGYLQEFSLRQCISYMYRKHADRITGKLDRVPNIRDLLREIDIFIANSRSTAEANRLRQIKGRIALLSAGAFSGSGAELGRLARGLSSFSLAGMHSNEAMMIYIHELLGRLYMNMKGNDKEKGIKLFIIIDEGDSLLDKGSQSSGIISRLISEGRKYGLGVIIVTHSASNLSNSIVGNASTLIAFRTREPSDINYVSNIIAYGDPERSGAVRLMLGKLDQHSAILVNYTVKKPVVFISNNVAEAAVLPKAADADISNFIVAEASKPIKLADLQERVRGAFGDNAQQKLAELAALGSLKTFSFEGEVWAGTRPNPGLEHEV</sequence>
<comment type="caution">
    <text evidence="2">The sequence shown here is derived from an EMBL/GenBank/DDBJ whole genome shotgun (WGS) entry which is preliminary data.</text>
</comment>
<dbReference type="EMBL" id="AUZZ01005562">
    <property type="protein sequence ID" value="EQD49132.1"/>
    <property type="molecule type" value="Genomic_DNA"/>
</dbReference>
<accession>T0ZWZ6</accession>
<evidence type="ECO:0000259" key="1">
    <source>
        <dbReference type="SMART" id="SM00382"/>
    </source>
</evidence>
<dbReference type="Gene3D" id="3.40.50.300">
    <property type="entry name" value="P-loop containing nucleotide triphosphate hydrolases"/>
    <property type="match status" value="2"/>
</dbReference>
<dbReference type="InterPro" id="IPR008571">
    <property type="entry name" value="HerA-like"/>
</dbReference>
<dbReference type="InterPro" id="IPR002789">
    <property type="entry name" value="HerA_central"/>
</dbReference>
<dbReference type="Pfam" id="PF01935">
    <property type="entry name" value="DUF87"/>
    <property type="match status" value="1"/>
</dbReference>
<evidence type="ECO:0000313" key="2">
    <source>
        <dbReference type="EMBL" id="EQD49132.1"/>
    </source>
</evidence>
<name>T0ZWZ6_9ZZZZ</name>
<dbReference type="InterPro" id="IPR003593">
    <property type="entry name" value="AAA+_ATPase"/>
</dbReference>
<organism evidence="2">
    <name type="scientific">mine drainage metagenome</name>
    <dbReference type="NCBI Taxonomy" id="410659"/>
    <lineage>
        <taxon>unclassified sequences</taxon>
        <taxon>metagenomes</taxon>
        <taxon>ecological metagenomes</taxon>
    </lineage>
</organism>
<proteinExistence type="predicted"/>